<proteinExistence type="predicted"/>
<name>A0A841CDJ2_9PSEU</name>
<dbReference type="AlphaFoldDB" id="A0A841CDJ2"/>
<reference evidence="1 2" key="1">
    <citation type="submission" date="2020-08" db="EMBL/GenBank/DDBJ databases">
        <title>Genomic Encyclopedia of Type Strains, Phase III (KMG-III): the genomes of soil and plant-associated and newly described type strains.</title>
        <authorList>
            <person name="Whitman W."/>
        </authorList>
    </citation>
    <scope>NUCLEOTIDE SEQUENCE [LARGE SCALE GENOMIC DNA]</scope>
    <source>
        <strain evidence="1 2">CECT 8640</strain>
    </source>
</reference>
<evidence type="ECO:0000313" key="2">
    <source>
        <dbReference type="Proteomes" id="UP000547510"/>
    </source>
</evidence>
<evidence type="ECO:0000313" key="1">
    <source>
        <dbReference type="EMBL" id="MBB5955060.1"/>
    </source>
</evidence>
<accession>A0A841CDJ2</accession>
<dbReference type="RefSeq" id="WP_184689669.1">
    <property type="nucleotide sequence ID" value="NZ_JACHJN010000002.1"/>
</dbReference>
<keyword evidence="2" id="KW-1185">Reference proteome</keyword>
<sequence length="66" mass="7542">MEQTWKITGTYADWHLAVKILPPDTDEPAAPPPTPNLDALAEHFRTVVEMAEAHRELDYLAAHRHR</sequence>
<gene>
    <name evidence="1" type="ORF">FHS29_001630</name>
</gene>
<protein>
    <submittedName>
        <fullName evidence="1">Uncharacterized protein</fullName>
    </submittedName>
</protein>
<comment type="caution">
    <text evidence="1">The sequence shown here is derived from an EMBL/GenBank/DDBJ whole genome shotgun (WGS) entry which is preliminary data.</text>
</comment>
<organism evidence="1 2">
    <name type="scientific">Saccharothrix tamanrassetensis</name>
    <dbReference type="NCBI Taxonomy" id="1051531"/>
    <lineage>
        <taxon>Bacteria</taxon>
        <taxon>Bacillati</taxon>
        <taxon>Actinomycetota</taxon>
        <taxon>Actinomycetes</taxon>
        <taxon>Pseudonocardiales</taxon>
        <taxon>Pseudonocardiaceae</taxon>
        <taxon>Saccharothrix</taxon>
    </lineage>
</organism>
<dbReference type="Proteomes" id="UP000547510">
    <property type="component" value="Unassembled WGS sequence"/>
</dbReference>
<dbReference type="EMBL" id="JACHJN010000002">
    <property type="protein sequence ID" value="MBB5955060.1"/>
    <property type="molecule type" value="Genomic_DNA"/>
</dbReference>